<name>A0A0B2URD6_TOXCA</name>
<evidence type="ECO:0008006" key="4">
    <source>
        <dbReference type="Google" id="ProtNLM"/>
    </source>
</evidence>
<keyword evidence="1" id="KW-0732">Signal</keyword>
<evidence type="ECO:0000256" key="1">
    <source>
        <dbReference type="SAM" id="SignalP"/>
    </source>
</evidence>
<dbReference type="AlphaFoldDB" id="A0A0B2URD6"/>
<accession>A0A0B2URD6</accession>
<evidence type="ECO:0000313" key="3">
    <source>
        <dbReference type="Proteomes" id="UP000031036"/>
    </source>
</evidence>
<feature type="chain" id="PRO_5002079236" description="Secreted protein" evidence="1">
    <location>
        <begin position="20"/>
        <end position="123"/>
    </location>
</feature>
<feature type="non-terminal residue" evidence="2">
    <location>
        <position position="123"/>
    </location>
</feature>
<comment type="caution">
    <text evidence="2">The sequence shown here is derived from an EMBL/GenBank/DDBJ whole genome shotgun (WGS) entry which is preliminary data.</text>
</comment>
<feature type="signal peptide" evidence="1">
    <location>
        <begin position="1"/>
        <end position="19"/>
    </location>
</feature>
<reference evidence="2 3" key="1">
    <citation type="submission" date="2014-11" db="EMBL/GenBank/DDBJ databases">
        <title>Genetic blueprint of the zoonotic pathogen Toxocara canis.</title>
        <authorList>
            <person name="Zhu X.-Q."/>
            <person name="Korhonen P.K."/>
            <person name="Cai H."/>
            <person name="Young N.D."/>
            <person name="Nejsum P."/>
            <person name="von Samson-Himmelstjerna G."/>
            <person name="Boag P.R."/>
            <person name="Tan P."/>
            <person name="Li Q."/>
            <person name="Min J."/>
            <person name="Yang Y."/>
            <person name="Wang X."/>
            <person name="Fang X."/>
            <person name="Hall R.S."/>
            <person name="Hofmann A."/>
            <person name="Sternberg P.W."/>
            <person name="Jex A.R."/>
            <person name="Gasser R.B."/>
        </authorList>
    </citation>
    <scope>NUCLEOTIDE SEQUENCE [LARGE SCALE GENOMIC DNA]</scope>
    <source>
        <strain evidence="2">PN_DK_2014</strain>
    </source>
</reference>
<protein>
    <recommendedName>
        <fullName evidence="4">Secreted protein</fullName>
    </recommendedName>
</protein>
<dbReference type="Proteomes" id="UP000031036">
    <property type="component" value="Unassembled WGS sequence"/>
</dbReference>
<keyword evidence="3" id="KW-1185">Reference proteome</keyword>
<dbReference type="EMBL" id="JPKZ01020809">
    <property type="protein sequence ID" value="KHN71764.1"/>
    <property type="molecule type" value="Genomic_DNA"/>
</dbReference>
<gene>
    <name evidence="2" type="ORF">Tcan_00841</name>
</gene>
<proteinExistence type="predicted"/>
<evidence type="ECO:0000313" key="2">
    <source>
        <dbReference type="EMBL" id="KHN71764.1"/>
    </source>
</evidence>
<organism evidence="2 3">
    <name type="scientific">Toxocara canis</name>
    <name type="common">Canine roundworm</name>
    <dbReference type="NCBI Taxonomy" id="6265"/>
    <lineage>
        <taxon>Eukaryota</taxon>
        <taxon>Metazoa</taxon>
        <taxon>Ecdysozoa</taxon>
        <taxon>Nematoda</taxon>
        <taxon>Chromadorea</taxon>
        <taxon>Rhabditida</taxon>
        <taxon>Spirurina</taxon>
        <taxon>Ascaridomorpha</taxon>
        <taxon>Ascaridoidea</taxon>
        <taxon>Toxocaridae</taxon>
        <taxon>Toxocara</taxon>
    </lineage>
</organism>
<sequence length="123" mass="13620">MCFLMTILVFSAAFGNRRTLPTSTRSLGNVCKSERLILPKPNDTPRAAANIFQEQVAYCKFDNNAHRRLNNGVQFLVARCQISCISVTSSCGRAVRMSNSSQVFDKLWPITDATLGGLSRAQF</sequence>